<feature type="transmembrane region" description="Helical" evidence="2">
    <location>
        <begin position="117"/>
        <end position="135"/>
    </location>
</feature>
<name>A0ABV2MZ26_9HYPH</name>
<dbReference type="EMBL" id="JBEPML010000006">
    <property type="protein sequence ID" value="MET3792060.1"/>
    <property type="molecule type" value="Genomic_DNA"/>
</dbReference>
<reference evidence="3 4" key="1">
    <citation type="submission" date="2024-06" db="EMBL/GenBank/DDBJ databases">
        <title>Genomic Encyclopedia of Type Strains, Phase IV (KMG-IV): sequencing the most valuable type-strain genomes for metagenomic binning, comparative biology and taxonomic classification.</title>
        <authorList>
            <person name="Goeker M."/>
        </authorList>
    </citation>
    <scope>NUCLEOTIDE SEQUENCE [LARGE SCALE GENOMIC DNA]</scope>
    <source>
        <strain evidence="3 4">DSM 27865</strain>
    </source>
</reference>
<keyword evidence="2" id="KW-1133">Transmembrane helix</keyword>
<dbReference type="PANTHER" id="PTHR35813">
    <property type="entry name" value="INNER MEMBRANE PROTEIN YBAN"/>
    <property type="match status" value="1"/>
</dbReference>
<keyword evidence="2" id="KW-0812">Transmembrane</keyword>
<dbReference type="InterPro" id="IPR007401">
    <property type="entry name" value="DUF454"/>
</dbReference>
<feature type="transmembrane region" description="Helical" evidence="2">
    <location>
        <begin position="50"/>
        <end position="83"/>
    </location>
</feature>
<dbReference type="PANTHER" id="PTHR35813:SF1">
    <property type="entry name" value="INNER MEMBRANE PROTEIN YBAN"/>
    <property type="match status" value="1"/>
</dbReference>
<feature type="region of interest" description="Disordered" evidence="1">
    <location>
        <begin position="1"/>
        <end position="38"/>
    </location>
</feature>
<evidence type="ECO:0000313" key="4">
    <source>
        <dbReference type="Proteomes" id="UP001549076"/>
    </source>
</evidence>
<proteinExistence type="predicted"/>
<protein>
    <submittedName>
        <fullName evidence="3">Uncharacterized membrane protein YbaN (DUF454 family)</fullName>
    </submittedName>
</protein>
<evidence type="ECO:0000256" key="1">
    <source>
        <dbReference type="SAM" id="MobiDB-lite"/>
    </source>
</evidence>
<comment type="caution">
    <text evidence="3">The sequence shown here is derived from an EMBL/GenBank/DDBJ whole genome shotgun (WGS) entry which is preliminary data.</text>
</comment>
<feature type="transmembrane region" description="Helical" evidence="2">
    <location>
        <begin position="141"/>
        <end position="159"/>
    </location>
</feature>
<keyword evidence="4" id="KW-1185">Reference proteome</keyword>
<keyword evidence="2" id="KW-0472">Membrane</keyword>
<gene>
    <name evidence="3" type="ORF">ABID37_002270</name>
</gene>
<organism evidence="3 4">
    <name type="scientific">Aquamicrobium terrae</name>
    <dbReference type="NCBI Taxonomy" id="1324945"/>
    <lineage>
        <taxon>Bacteria</taxon>
        <taxon>Pseudomonadati</taxon>
        <taxon>Pseudomonadota</taxon>
        <taxon>Alphaproteobacteria</taxon>
        <taxon>Hyphomicrobiales</taxon>
        <taxon>Phyllobacteriaceae</taxon>
        <taxon>Aquamicrobium</taxon>
    </lineage>
</organism>
<dbReference type="Pfam" id="PF04304">
    <property type="entry name" value="DUF454"/>
    <property type="match status" value="1"/>
</dbReference>
<evidence type="ECO:0000256" key="2">
    <source>
        <dbReference type="SAM" id="Phobius"/>
    </source>
</evidence>
<dbReference type="Proteomes" id="UP001549076">
    <property type="component" value="Unassembled WGS sequence"/>
</dbReference>
<sequence length="162" mass="17300">MTPPVATHPTDGRAVSQFPDAGRGAGKGPVPDSGVEREPPMVSAPLRGLFLALGLFFVVLGFVGAFLPVLPTTPFLILAAACFAKSSRRLELWLLDHPRFGPTLRDWRLRGAIPRKAKMMSLAGTSLGFLLFWLGSNPGPLMMAAVGLLMLVGVAYVFSRPS</sequence>
<evidence type="ECO:0000313" key="3">
    <source>
        <dbReference type="EMBL" id="MET3792060.1"/>
    </source>
</evidence>
<accession>A0ABV2MZ26</accession>